<evidence type="ECO:0000256" key="2">
    <source>
        <dbReference type="ARBA" id="ARBA00023242"/>
    </source>
</evidence>
<dbReference type="InterPro" id="IPR000953">
    <property type="entry name" value="Chromo/chromo_shadow_dom"/>
</dbReference>
<dbReference type="InterPro" id="IPR023780">
    <property type="entry name" value="Chromo_domain"/>
</dbReference>
<evidence type="ECO:0000313" key="5">
    <source>
        <dbReference type="EMBL" id="KAJ3834929.1"/>
    </source>
</evidence>
<keyword evidence="2" id="KW-0539">Nucleus</keyword>
<dbReference type="SMART" id="SM00300">
    <property type="entry name" value="ChSh"/>
    <property type="match status" value="1"/>
</dbReference>
<comment type="caution">
    <text evidence="5">The sequence shown here is derived from an EMBL/GenBank/DDBJ whole genome shotgun (WGS) entry which is preliminary data.</text>
</comment>
<name>A0AA38U9J4_9AGAR</name>
<evidence type="ECO:0000256" key="1">
    <source>
        <dbReference type="ARBA" id="ARBA00004123"/>
    </source>
</evidence>
<feature type="compositionally biased region" description="Low complexity" evidence="3">
    <location>
        <begin position="1"/>
        <end position="10"/>
    </location>
</feature>
<dbReference type="Gene3D" id="2.40.50.40">
    <property type="match status" value="2"/>
</dbReference>
<dbReference type="Pfam" id="PF01393">
    <property type="entry name" value="Chromo_shadow"/>
    <property type="match status" value="1"/>
</dbReference>
<feature type="compositionally biased region" description="Acidic residues" evidence="3">
    <location>
        <begin position="11"/>
        <end position="24"/>
    </location>
</feature>
<feature type="region of interest" description="Disordered" evidence="3">
    <location>
        <begin position="74"/>
        <end position="147"/>
    </location>
</feature>
<dbReference type="EMBL" id="MU806468">
    <property type="protein sequence ID" value="KAJ3834929.1"/>
    <property type="molecule type" value="Genomic_DNA"/>
</dbReference>
<protein>
    <recommendedName>
        <fullName evidence="4">Chromo domain-containing protein</fullName>
    </recommendedName>
</protein>
<dbReference type="GO" id="GO:0005634">
    <property type="term" value="C:nucleus"/>
    <property type="evidence" value="ECO:0007669"/>
    <property type="project" value="UniProtKB-SubCell"/>
</dbReference>
<gene>
    <name evidence="5" type="ORF">F5878DRAFT_544060</name>
</gene>
<accession>A0AA38U9J4</accession>
<dbReference type="InterPro" id="IPR016197">
    <property type="entry name" value="Chromo-like_dom_sf"/>
</dbReference>
<keyword evidence="6" id="KW-1185">Reference proteome</keyword>
<feature type="region of interest" description="Disordered" evidence="3">
    <location>
        <begin position="1"/>
        <end position="28"/>
    </location>
</feature>
<feature type="compositionally biased region" description="Acidic residues" evidence="3">
    <location>
        <begin position="129"/>
        <end position="141"/>
    </location>
</feature>
<reference evidence="5" key="1">
    <citation type="submission" date="2022-08" db="EMBL/GenBank/DDBJ databases">
        <authorList>
            <consortium name="DOE Joint Genome Institute"/>
            <person name="Min B."/>
            <person name="Riley R."/>
            <person name="Sierra-Patev S."/>
            <person name="Naranjo-Ortiz M."/>
            <person name="Looney B."/>
            <person name="Konkel Z."/>
            <person name="Slot J.C."/>
            <person name="Sakamoto Y."/>
            <person name="Steenwyk J.L."/>
            <person name="Rokas A."/>
            <person name="Carro J."/>
            <person name="Camarero S."/>
            <person name="Ferreira P."/>
            <person name="Molpeceres G."/>
            <person name="Ruiz-Duenas F.J."/>
            <person name="Serrano A."/>
            <person name="Henrissat B."/>
            <person name="Drula E."/>
            <person name="Hughes K.W."/>
            <person name="Mata J.L."/>
            <person name="Ishikawa N.K."/>
            <person name="Vargas-Isla R."/>
            <person name="Ushijima S."/>
            <person name="Smith C.A."/>
            <person name="Ahrendt S."/>
            <person name="Andreopoulos W."/>
            <person name="He G."/>
            <person name="Labutti K."/>
            <person name="Lipzen A."/>
            <person name="Ng V."/>
            <person name="Sandor L."/>
            <person name="Barry K."/>
            <person name="Martinez A.T."/>
            <person name="Xiao Y."/>
            <person name="Gibbons J.G."/>
            <person name="Terashima K."/>
            <person name="Hibbett D.S."/>
            <person name="Grigoriev I.V."/>
        </authorList>
    </citation>
    <scope>NUCLEOTIDE SEQUENCE</scope>
    <source>
        <strain evidence="5">TFB9207</strain>
    </source>
</reference>
<dbReference type="Pfam" id="PF00385">
    <property type="entry name" value="Chromo"/>
    <property type="match status" value="1"/>
</dbReference>
<dbReference type="AlphaFoldDB" id="A0AA38U9J4"/>
<evidence type="ECO:0000256" key="3">
    <source>
        <dbReference type="SAM" id="MobiDB-lite"/>
    </source>
</evidence>
<feature type="domain" description="Chromo" evidence="4">
    <location>
        <begin position="21"/>
        <end position="83"/>
    </location>
</feature>
<evidence type="ECO:0000313" key="6">
    <source>
        <dbReference type="Proteomes" id="UP001163846"/>
    </source>
</evidence>
<comment type="subcellular location">
    <subcellularLocation>
        <location evidence="1">Nucleus</location>
    </subcellularLocation>
</comment>
<dbReference type="Proteomes" id="UP001163846">
    <property type="component" value="Unassembled WGS sequence"/>
</dbReference>
<dbReference type="InterPro" id="IPR008251">
    <property type="entry name" value="Chromo_shadow_dom"/>
</dbReference>
<dbReference type="SMART" id="SM00298">
    <property type="entry name" value="CHROMO"/>
    <property type="match status" value="1"/>
</dbReference>
<dbReference type="SUPFAM" id="SSF54160">
    <property type="entry name" value="Chromo domain-like"/>
    <property type="match status" value="2"/>
</dbReference>
<dbReference type="PANTHER" id="PTHR22812">
    <property type="entry name" value="CHROMOBOX PROTEIN"/>
    <property type="match status" value="1"/>
</dbReference>
<dbReference type="GO" id="GO:0006338">
    <property type="term" value="P:chromatin remodeling"/>
    <property type="evidence" value="ECO:0007669"/>
    <property type="project" value="UniProtKB-ARBA"/>
</dbReference>
<proteinExistence type="predicted"/>
<dbReference type="InterPro" id="IPR051219">
    <property type="entry name" value="Heterochromatin_chromo-domain"/>
</dbReference>
<organism evidence="5 6">
    <name type="scientific">Lentinula raphanica</name>
    <dbReference type="NCBI Taxonomy" id="153919"/>
    <lineage>
        <taxon>Eukaryota</taxon>
        <taxon>Fungi</taxon>
        <taxon>Dikarya</taxon>
        <taxon>Basidiomycota</taxon>
        <taxon>Agaricomycotina</taxon>
        <taxon>Agaricomycetes</taxon>
        <taxon>Agaricomycetidae</taxon>
        <taxon>Agaricales</taxon>
        <taxon>Marasmiineae</taxon>
        <taxon>Omphalotaceae</taxon>
        <taxon>Lentinula</taxon>
    </lineage>
</organism>
<dbReference type="PROSITE" id="PS50013">
    <property type="entry name" value="CHROMO_2"/>
    <property type="match status" value="1"/>
</dbReference>
<sequence>MNGDDAANDANGEDEEEEEEYEIEEILKHEKGRFPEGRLGYFVKWKNYGPEDNSWVDELDASNAQELIDNYWRKKNAQTSARKGRKSIAAESPEPSKKRRKSLKEDIEQDEEDQSSKKKRAIRKKSETFESEPEPEEEEENSSVANESFMQRYMSKMSWETLISRVDTVEKPNDSDELIVYFRLKKDDRRVRLPAKLCNQKFPQLMLGFYEANLKWKETEMDIDSEPLS</sequence>
<evidence type="ECO:0000259" key="4">
    <source>
        <dbReference type="PROSITE" id="PS50013"/>
    </source>
</evidence>